<gene>
    <name evidence="1" type="ORF">B7R25_07200</name>
</gene>
<protein>
    <recommendedName>
        <fullName evidence="3">GrpB family protein</fullName>
    </recommendedName>
</protein>
<dbReference type="Proteomes" id="UP000257080">
    <property type="component" value="Unassembled WGS sequence"/>
</dbReference>
<dbReference type="AlphaFoldDB" id="A0A3E0WCR4"/>
<dbReference type="Gene3D" id="3.30.460.10">
    <property type="entry name" value="Beta Polymerase, domain 2"/>
    <property type="match status" value="1"/>
</dbReference>
<dbReference type="RefSeq" id="WP_116418272.1">
    <property type="nucleotide sequence ID" value="NZ_NBXC01000014.1"/>
</dbReference>
<dbReference type="OrthoDB" id="9799092at2"/>
<accession>A0A3E0WCR4</accession>
<evidence type="ECO:0000313" key="1">
    <source>
        <dbReference type="EMBL" id="RFA27510.1"/>
    </source>
</evidence>
<dbReference type="InterPro" id="IPR043519">
    <property type="entry name" value="NT_sf"/>
</dbReference>
<comment type="caution">
    <text evidence="1">The sequence shown here is derived from an EMBL/GenBank/DDBJ whole genome shotgun (WGS) entry which is preliminary data.</text>
</comment>
<reference evidence="1 2" key="1">
    <citation type="submission" date="2017-04" db="EMBL/GenBank/DDBJ databases">
        <title>Comparative genome analysis of Subtercola boreus.</title>
        <authorList>
            <person name="Cho Y.-J."/>
            <person name="Cho A."/>
            <person name="Kim O.-S."/>
            <person name="Lee J.-I."/>
        </authorList>
    </citation>
    <scope>NUCLEOTIDE SEQUENCE [LARGE SCALE GENOMIC DNA]</scope>
    <source>
        <strain evidence="1 2">P28004</strain>
    </source>
</reference>
<name>A0A3E0WCR4_9MICO</name>
<dbReference type="SUPFAM" id="SSF81301">
    <property type="entry name" value="Nucleotidyltransferase"/>
    <property type="match status" value="1"/>
</dbReference>
<dbReference type="EMBL" id="NBXE01000019">
    <property type="protein sequence ID" value="RFA27510.1"/>
    <property type="molecule type" value="Genomic_DNA"/>
</dbReference>
<sequence length="197" mass="22018">MTDARDAELDRVLIGGREKREIVIADYDGAWPLQYARLEMQIQDALGRVATNIEHIGSASVPGLAAKPIIDVLVVVLSLEDEAAFLPALERAGFVLRVREPRHVLFRTPERDVHVHLYPPGAPQISDYLVLRDHLRTDAADRDLYEATKRELATRPWADMNHYSDAKTEVIAAILARARDRTSRRFARGPLPPNGGA</sequence>
<evidence type="ECO:0000313" key="2">
    <source>
        <dbReference type="Proteomes" id="UP000257080"/>
    </source>
</evidence>
<dbReference type="InterPro" id="IPR007344">
    <property type="entry name" value="GrpB/CoaE"/>
</dbReference>
<evidence type="ECO:0008006" key="3">
    <source>
        <dbReference type="Google" id="ProtNLM"/>
    </source>
</evidence>
<dbReference type="Pfam" id="PF04229">
    <property type="entry name" value="GrpB"/>
    <property type="match status" value="1"/>
</dbReference>
<organism evidence="1 2">
    <name type="scientific">Subtercola boreus</name>
    <dbReference type="NCBI Taxonomy" id="120213"/>
    <lineage>
        <taxon>Bacteria</taxon>
        <taxon>Bacillati</taxon>
        <taxon>Actinomycetota</taxon>
        <taxon>Actinomycetes</taxon>
        <taxon>Micrococcales</taxon>
        <taxon>Microbacteriaceae</taxon>
        <taxon>Subtercola</taxon>
    </lineage>
</organism>
<dbReference type="PANTHER" id="PTHR34822:SF1">
    <property type="entry name" value="GRPB FAMILY PROTEIN"/>
    <property type="match status" value="1"/>
</dbReference>
<dbReference type="PANTHER" id="PTHR34822">
    <property type="entry name" value="GRPB DOMAIN PROTEIN (AFU_ORTHOLOGUE AFUA_1G01530)"/>
    <property type="match status" value="1"/>
</dbReference>
<proteinExistence type="predicted"/>